<evidence type="ECO:0000259" key="3">
    <source>
        <dbReference type="Pfam" id="PF00535"/>
    </source>
</evidence>
<keyword evidence="1 4" id="KW-0328">Glycosyltransferase</keyword>
<evidence type="ECO:0000256" key="1">
    <source>
        <dbReference type="ARBA" id="ARBA00022676"/>
    </source>
</evidence>
<dbReference type="PANTHER" id="PTHR22916">
    <property type="entry name" value="GLYCOSYLTRANSFERASE"/>
    <property type="match status" value="1"/>
</dbReference>
<protein>
    <submittedName>
        <fullName evidence="4">Glycosyltransferase</fullName>
        <ecNumber evidence="4">2.4.-.-</ecNumber>
    </submittedName>
</protein>
<sequence length="331" mass="39026">MEGKNEIICERISVIVPIYNTEKYLARCIESILCQTYTNLEIILVDDGSTDKSGDICDFYARKDNRVKVVHKKNGGAAAARNFALNMVTGQYIGFVDSDDTVEKDFFELLYDLICQYDADISMVAYSEIEMGEKIAKPKDKSLIVMNQKQAVKELLFDRKIQNYVWNKLYKRKLFQGVYFPIGVIYEDISVMYDLIRKTEKLVYLPESKYNYYIRKDSIVNTNSHQKRVDELDSVIKRYKDAKRDFPELEQENAYALVMWMIRVYTYTVKENDPNDTFIKEQYELFQSESQKYLCYILTNLKPFKRMILLAMLWDLEKGKEVVRMDGELHE</sequence>
<feature type="domain" description="Glycosyltransferase 2-like" evidence="3">
    <location>
        <begin position="13"/>
        <end position="176"/>
    </location>
</feature>
<dbReference type="GO" id="GO:0016757">
    <property type="term" value="F:glycosyltransferase activity"/>
    <property type="evidence" value="ECO:0007669"/>
    <property type="project" value="UniProtKB-KW"/>
</dbReference>
<dbReference type="AlphaFoldDB" id="A0AAE3E4C0"/>
<dbReference type="SUPFAM" id="SSF53448">
    <property type="entry name" value="Nucleotide-diphospho-sugar transferases"/>
    <property type="match status" value="1"/>
</dbReference>
<dbReference type="PANTHER" id="PTHR22916:SF51">
    <property type="entry name" value="GLYCOSYLTRANSFERASE EPSH-RELATED"/>
    <property type="match status" value="1"/>
</dbReference>
<dbReference type="EC" id="2.4.-.-" evidence="4"/>
<comment type="caution">
    <text evidence="4">The sequence shown here is derived from an EMBL/GenBank/DDBJ whole genome shotgun (WGS) entry which is preliminary data.</text>
</comment>
<reference evidence="4 5" key="1">
    <citation type="submission" date="2021-10" db="EMBL/GenBank/DDBJ databases">
        <title>Anaerobic single-cell dispensing facilitates the cultivation of human gut bacteria.</title>
        <authorList>
            <person name="Afrizal A."/>
        </authorList>
    </citation>
    <scope>NUCLEOTIDE SEQUENCE [LARGE SCALE GENOMIC DNA]</scope>
    <source>
        <strain evidence="4 5">CLA-AA-H224</strain>
    </source>
</reference>
<dbReference type="Gene3D" id="3.90.550.10">
    <property type="entry name" value="Spore Coat Polysaccharide Biosynthesis Protein SpsA, Chain A"/>
    <property type="match status" value="1"/>
</dbReference>
<evidence type="ECO:0000256" key="2">
    <source>
        <dbReference type="ARBA" id="ARBA00022679"/>
    </source>
</evidence>
<name>A0AAE3E4C0_9FIRM</name>
<proteinExistence type="predicted"/>
<keyword evidence="5" id="KW-1185">Reference proteome</keyword>
<dbReference type="InterPro" id="IPR029044">
    <property type="entry name" value="Nucleotide-diphossugar_trans"/>
</dbReference>
<evidence type="ECO:0000313" key="5">
    <source>
        <dbReference type="Proteomes" id="UP001198200"/>
    </source>
</evidence>
<dbReference type="EMBL" id="JAJEQN010000025">
    <property type="protein sequence ID" value="MCC2222018.1"/>
    <property type="molecule type" value="Genomic_DNA"/>
</dbReference>
<keyword evidence="2 4" id="KW-0808">Transferase</keyword>
<gene>
    <name evidence="4" type="ORF">LKD48_10285</name>
</gene>
<dbReference type="InterPro" id="IPR001173">
    <property type="entry name" value="Glyco_trans_2-like"/>
</dbReference>
<accession>A0AAE3E4C0</accession>
<dbReference type="Proteomes" id="UP001198200">
    <property type="component" value="Unassembled WGS sequence"/>
</dbReference>
<organism evidence="4 5">
    <name type="scientific">Anthropogastromicrobium aceti</name>
    <dbReference type="NCBI Taxonomy" id="2981768"/>
    <lineage>
        <taxon>Bacteria</taxon>
        <taxon>Bacillati</taxon>
        <taxon>Bacillota</taxon>
        <taxon>Clostridia</taxon>
        <taxon>Lachnospirales</taxon>
        <taxon>Lachnospiraceae</taxon>
        <taxon>Anthropogastromicrobium</taxon>
    </lineage>
</organism>
<evidence type="ECO:0000313" key="4">
    <source>
        <dbReference type="EMBL" id="MCC2222018.1"/>
    </source>
</evidence>
<dbReference type="RefSeq" id="WP_118612271.1">
    <property type="nucleotide sequence ID" value="NZ_JAJEQN010000025.1"/>
</dbReference>
<dbReference type="CDD" id="cd00761">
    <property type="entry name" value="Glyco_tranf_GTA_type"/>
    <property type="match status" value="1"/>
</dbReference>
<dbReference type="Pfam" id="PF00535">
    <property type="entry name" value="Glycos_transf_2"/>
    <property type="match status" value="1"/>
</dbReference>